<dbReference type="PANTHER" id="PTHR21299:SF2">
    <property type="entry name" value="CYTIDYLATE KINASE"/>
    <property type="match status" value="1"/>
</dbReference>
<dbReference type="RefSeq" id="WP_123400736.1">
    <property type="nucleotide sequence ID" value="NZ_RJVI01000001.1"/>
</dbReference>
<organism evidence="11 12">
    <name type="scientific">Inmirania thermothiophila</name>
    <dbReference type="NCBI Taxonomy" id="1750597"/>
    <lineage>
        <taxon>Bacteria</taxon>
        <taxon>Pseudomonadati</taxon>
        <taxon>Pseudomonadota</taxon>
        <taxon>Gammaproteobacteria</taxon>
        <taxon>Chromatiales</taxon>
        <taxon>Ectothiorhodospiraceae</taxon>
        <taxon>Inmirania</taxon>
    </lineage>
</organism>
<feature type="binding site" evidence="8">
    <location>
        <begin position="16"/>
        <end position="24"/>
    </location>
    <ligand>
        <name>ATP</name>
        <dbReference type="ChEBI" id="CHEBI:30616"/>
    </ligand>
</feature>
<gene>
    <name evidence="8" type="primary">cmk</name>
    <name evidence="11" type="ORF">EDC57_1012</name>
</gene>
<sequence length="232" mass="24198">MTQAPPSDTPVIAVDGPSGSGKGTVGRRLAGILGWHYLDSGALYRALALAARRAGVDLADGAAVAALAPGLDLAFEGDRVRLAGEDVTAALRSERCGEAASRIAALPEVREALLARQRAFRRAPGLVADGRDMGTVVFPDAVAKFFITASVEERARRRHKQLLEQGLDAKLPDLFGELAARDARDAGRRHAPLVAAPDAVVIDTTGIGVEEVVARVLAEVRSRLGGAVPDAS</sequence>
<feature type="domain" description="Cytidylate kinase" evidence="10">
    <location>
        <begin position="12"/>
        <end position="221"/>
    </location>
</feature>
<evidence type="ECO:0000256" key="2">
    <source>
        <dbReference type="ARBA" id="ARBA00022679"/>
    </source>
</evidence>
<dbReference type="CDD" id="cd02020">
    <property type="entry name" value="CMPK"/>
    <property type="match status" value="1"/>
</dbReference>
<comment type="catalytic activity">
    <reaction evidence="6 8">
        <text>dCMP + ATP = dCDP + ADP</text>
        <dbReference type="Rhea" id="RHEA:25094"/>
        <dbReference type="ChEBI" id="CHEBI:30616"/>
        <dbReference type="ChEBI" id="CHEBI:57566"/>
        <dbReference type="ChEBI" id="CHEBI:58593"/>
        <dbReference type="ChEBI" id="CHEBI:456216"/>
        <dbReference type="EC" id="2.7.4.25"/>
    </reaction>
</comment>
<proteinExistence type="inferred from homology"/>
<dbReference type="InterPro" id="IPR011994">
    <property type="entry name" value="Cytidylate_kinase_dom"/>
</dbReference>
<evidence type="ECO:0000256" key="8">
    <source>
        <dbReference type="HAMAP-Rule" id="MF_00238"/>
    </source>
</evidence>
<dbReference type="Proteomes" id="UP000276634">
    <property type="component" value="Unassembled WGS sequence"/>
</dbReference>
<evidence type="ECO:0000256" key="7">
    <source>
        <dbReference type="ARBA" id="ARBA00048478"/>
    </source>
</evidence>
<evidence type="ECO:0000256" key="6">
    <source>
        <dbReference type="ARBA" id="ARBA00047615"/>
    </source>
</evidence>
<dbReference type="AlphaFoldDB" id="A0A3N1Y8J3"/>
<dbReference type="SUPFAM" id="SSF52540">
    <property type="entry name" value="P-loop containing nucleoside triphosphate hydrolases"/>
    <property type="match status" value="1"/>
</dbReference>
<evidence type="ECO:0000256" key="3">
    <source>
        <dbReference type="ARBA" id="ARBA00022741"/>
    </source>
</evidence>
<dbReference type="Pfam" id="PF02224">
    <property type="entry name" value="Cytidylate_kin"/>
    <property type="match status" value="1"/>
</dbReference>
<keyword evidence="4 8" id="KW-0418">Kinase</keyword>
<dbReference type="HAMAP" id="MF_00238">
    <property type="entry name" value="Cytidyl_kinase_type1"/>
    <property type="match status" value="1"/>
</dbReference>
<dbReference type="OrthoDB" id="9807434at2"/>
<evidence type="ECO:0000256" key="4">
    <source>
        <dbReference type="ARBA" id="ARBA00022777"/>
    </source>
</evidence>
<keyword evidence="12" id="KW-1185">Reference proteome</keyword>
<evidence type="ECO:0000313" key="11">
    <source>
        <dbReference type="EMBL" id="ROR35095.1"/>
    </source>
</evidence>
<comment type="catalytic activity">
    <reaction evidence="7 8">
        <text>CMP + ATP = CDP + ADP</text>
        <dbReference type="Rhea" id="RHEA:11600"/>
        <dbReference type="ChEBI" id="CHEBI:30616"/>
        <dbReference type="ChEBI" id="CHEBI:58069"/>
        <dbReference type="ChEBI" id="CHEBI:60377"/>
        <dbReference type="ChEBI" id="CHEBI:456216"/>
        <dbReference type="EC" id="2.7.4.25"/>
    </reaction>
</comment>
<dbReference type="EMBL" id="RJVI01000001">
    <property type="protein sequence ID" value="ROR35095.1"/>
    <property type="molecule type" value="Genomic_DNA"/>
</dbReference>
<dbReference type="PANTHER" id="PTHR21299">
    <property type="entry name" value="CYTIDYLATE KINASE/PANTOATE-BETA-ALANINE LIGASE"/>
    <property type="match status" value="1"/>
</dbReference>
<name>A0A3N1Y8J3_9GAMM</name>
<keyword evidence="5 8" id="KW-0067">ATP-binding</keyword>
<evidence type="ECO:0000259" key="10">
    <source>
        <dbReference type="Pfam" id="PF02224"/>
    </source>
</evidence>
<accession>A0A3N1Y8J3</accession>
<keyword evidence="3 8" id="KW-0547">Nucleotide-binding</keyword>
<evidence type="ECO:0000313" key="12">
    <source>
        <dbReference type="Proteomes" id="UP000276634"/>
    </source>
</evidence>
<dbReference type="GO" id="GO:0005524">
    <property type="term" value="F:ATP binding"/>
    <property type="evidence" value="ECO:0007669"/>
    <property type="project" value="UniProtKB-UniRule"/>
</dbReference>
<reference evidence="11 12" key="1">
    <citation type="submission" date="2018-11" db="EMBL/GenBank/DDBJ databases">
        <title>Genomic Encyclopedia of Type Strains, Phase IV (KMG-IV): sequencing the most valuable type-strain genomes for metagenomic binning, comparative biology and taxonomic classification.</title>
        <authorList>
            <person name="Goeker M."/>
        </authorList>
    </citation>
    <scope>NUCLEOTIDE SEQUENCE [LARGE SCALE GENOMIC DNA]</scope>
    <source>
        <strain evidence="11 12">DSM 100275</strain>
    </source>
</reference>
<dbReference type="GO" id="GO:0005829">
    <property type="term" value="C:cytosol"/>
    <property type="evidence" value="ECO:0007669"/>
    <property type="project" value="TreeGrafter"/>
</dbReference>
<protein>
    <recommendedName>
        <fullName evidence="8">Cytidylate kinase</fullName>
        <shortName evidence="8">CK</shortName>
        <ecNumber evidence="8">2.7.4.25</ecNumber>
    </recommendedName>
    <alternativeName>
        <fullName evidence="8">Cytidine monophosphate kinase</fullName>
        <shortName evidence="8">CMP kinase</shortName>
    </alternativeName>
</protein>
<dbReference type="GO" id="GO:0036431">
    <property type="term" value="F:dCMP kinase activity"/>
    <property type="evidence" value="ECO:0007669"/>
    <property type="project" value="InterPro"/>
</dbReference>
<dbReference type="InterPro" id="IPR027417">
    <property type="entry name" value="P-loop_NTPase"/>
</dbReference>
<comment type="caution">
    <text evidence="11">The sequence shown here is derived from an EMBL/GenBank/DDBJ whole genome shotgun (WGS) entry which is preliminary data.</text>
</comment>
<keyword evidence="8" id="KW-0963">Cytoplasm</keyword>
<dbReference type="GO" id="GO:0006220">
    <property type="term" value="P:pyrimidine nucleotide metabolic process"/>
    <property type="evidence" value="ECO:0007669"/>
    <property type="project" value="UniProtKB-UniRule"/>
</dbReference>
<comment type="subcellular location">
    <subcellularLocation>
        <location evidence="8">Cytoplasm</location>
    </subcellularLocation>
</comment>
<feature type="region of interest" description="Disordered" evidence="9">
    <location>
        <begin position="1"/>
        <end position="21"/>
    </location>
</feature>
<dbReference type="GO" id="GO:0015949">
    <property type="term" value="P:nucleobase-containing small molecule interconversion"/>
    <property type="evidence" value="ECO:0007669"/>
    <property type="project" value="TreeGrafter"/>
</dbReference>
<evidence type="ECO:0000256" key="9">
    <source>
        <dbReference type="SAM" id="MobiDB-lite"/>
    </source>
</evidence>
<keyword evidence="2 8" id="KW-0808">Transferase</keyword>
<dbReference type="InterPro" id="IPR003136">
    <property type="entry name" value="Cytidylate_kin"/>
</dbReference>
<dbReference type="EC" id="2.7.4.25" evidence="8"/>
<dbReference type="GO" id="GO:0036430">
    <property type="term" value="F:CMP kinase activity"/>
    <property type="evidence" value="ECO:0007669"/>
    <property type="project" value="RHEA"/>
</dbReference>
<dbReference type="Gene3D" id="3.40.50.300">
    <property type="entry name" value="P-loop containing nucleotide triphosphate hydrolases"/>
    <property type="match status" value="1"/>
</dbReference>
<evidence type="ECO:0000256" key="1">
    <source>
        <dbReference type="ARBA" id="ARBA00009427"/>
    </source>
</evidence>
<comment type="similarity">
    <text evidence="1 8">Belongs to the cytidylate kinase family. Type 1 subfamily.</text>
</comment>
<evidence type="ECO:0000256" key="5">
    <source>
        <dbReference type="ARBA" id="ARBA00022840"/>
    </source>
</evidence>
<dbReference type="NCBIfam" id="TIGR00017">
    <property type="entry name" value="cmk"/>
    <property type="match status" value="1"/>
</dbReference>